<evidence type="ECO:0000256" key="3">
    <source>
        <dbReference type="PROSITE-ProRule" id="PRU00023"/>
    </source>
</evidence>
<dbReference type="EMBL" id="GBHO01034967">
    <property type="protein sequence ID" value="JAG08637.1"/>
    <property type="molecule type" value="Transcribed_RNA"/>
</dbReference>
<dbReference type="PROSITE" id="PS50088">
    <property type="entry name" value="ANK_REPEAT"/>
    <property type="match status" value="2"/>
</dbReference>
<reference evidence="5" key="1">
    <citation type="journal article" date="2014" name="PLoS ONE">
        <title>Transcriptome-Based Identification of ABC Transporters in the Western Tarnished Plant Bug Lygus hesperus.</title>
        <authorList>
            <person name="Hull J.J."/>
            <person name="Chaney K."/>
            <person name="Geib S.M."/>
            <person name="Fabrick J.A."/>
            <person name="Brent C.S."/>
            <person name="Walsh D."/>
            <person name="Lavine L.C."/>
        </authorList>
    </citation>
    <scope>NUCLEOTIDE SEQUENCE</scope>
</reference>
<keyword evidence="2 3" id="KW-0040">ANK repeat</keyword>
<feature type="repeat" description="ANK" evidence="3">
    <location>
        <begin position="111"/>
        <end position="143"/>
    </location>
</feature>
<dbReference type="InterPro" id="IPR036770">
    <property type="entry name" value="Ankyrin_rpt-contain_sf"/>
</dbReference>
<accession>A0A0A9WBK5</accession>
<gene>
    <name evidence="5" type="primary">ANKRD54_1</name>
    <name evidence="10" type="synonym">ANKRD54_0</name>
    <name evidence="7" type="synonym">ANKRD54_3</name>
    <name evidence="6" type="synonym">ANKRD54_4</name>
    <name evidence="8" type="synonym">ANKRD54_5</name>
    <name evidence="9" type="synonym">ANKRD54_6</name>
    <name evidence="9" type="ORF">CM83_91038</name>
    <name evidence="8" type="ORF">CM83_91039</name>
    <name evidence="7" type="ORF">CM83_91040</name>
    <name evidence="6" type="ORF">CM83_91041</name>
    <name evidence="5" type="ORF">CM83_91042</name>
    <name evidence="10" type="ORF">CM83_91044</name>
    <name evidence="12" type="ORF">g.87755</name>
    <name evidence="11" type="ORF">g.87756</name>
</gene>
<dbReference type="Gene3D" id="1.25.40.20">
    <property type="entry name" value="Ankyrin repeat-containing domain"/>
    <property type="match status" value="1"/>
</dbReference>
<evidence type="ECO:0000313" key="8">
    <source>
        <dbReference type="EMBL" id="JAG02238.1"/>
    </source>
</evidence>
<evidence type="ECO:0000256" key="1">
    <source>
        <dbReference type="ARBA" id="ARBA00022737"/>
    </source>
</evidence>
<dbReference type="InterPro" id="IPR002110">
    <property type="entry name" value="Ankyrin_rpt"/>
</dbReference>
<evidence type="ECO:0000256" key="2">
    <source>
        <dbReference type="ARBA" id="ARBA00023043"/>
    </source>
</evidence>
<organism evidence="5">
    <name type="scientific">Lygus hesperus</name>
    <name type="common">Western plant bug</name>
    <dbReference type="NCBI Taxonomy" id="30085"/>
    <lineage>
        <taxon>Eukaryota</taxon>
        <taxon>Metazoa</taxon>
        <taxon>Ecdysozoa</taxon>
        <taxon>Arthropoda</taxon>
        <taxon>Hexapoda</taxon>
        <taxon>Insecta</taxon>
        <taxon>Pterygota</taxon>
        <taxon>Neoptera</taxon>
        <taxon>Paraneoptera</taxon>
        <taxon>Hemiptera</taxon>
        <taxon>Heteroptera</taxon>
        <taxon>Panheteroptera</taxon>
        <taxon>Cimicomorpha</taxon>
        <taxon>Miridae</taxon>
        <taxon>Mirini</taxon>
        <taxon>Lygus</taxon>
    </lineage>
</organism>
<dbReference type="SUPFAM" id="SSF48403">
    <property type="entry name" value="Ankyrin repeat"/>
    <property type="match status" value="1"/>
</dbReference>
<dbReference type="Pfam" id="PF12796">
    <property type="entry name" value="Ank_2"/>
    <property type="match status" value="1"/>
</dbReference>
<protein>
    <submittedName>
        <fullName evidence="5">Ankyrin repeat domain-containing protein 54</fullName>
    </submittedName>
</protein>
<evidence type="ECO:0000313" key="10">
    <source>
        <dbReference type="EMBL" id="JAG08637.1"/>
    </source>
</evidence>
<dbReference type="PANTHER" id="PTHR24171">
    <property type="entry name" value="ANKYRIN REPEAT DOMAIN-CONTAINING PROTEIN 39-RELATED"/>
    <property type="match status" value="1"/>
</dbReference>
<dbReference type="EMBL" id="GBHO01041367">
    <property type="protein sequence ID" value="JAG02237.1"/>
    <property type="molecule type" value="Transcribed_RNA"/>
</dbReference>
<dbReference type="PANTHER" id="PTHR24171:SF9">
    <property type="entry name" value="ANKYRIN REPEAT DOMAIN-CONTAINING PROTEIN 39"/>
    <property type="match status" value="1"/>
</dbReference>
<dbReference type="SMART" id="SM00248">
    <property type="entry name" value="ANK"/>
    <property type="match status" value="3"/>
</dbReference>
<dbReference type="PROSITE" id="PS50297">
    <property type="entry name" value="ANK_REP_REGION"/>
    <property type="match status" value="2"/>
</dbReference>
<dbReference type="EMBL" id="GBHO01041368">
    <property type="protein sequence ID" value="JAG02236.1"/>
    <property type="molecule type" value="Transcribed_RNA"/>
</dbReference>
<reference evidence="5" key="2">
    <citation type="submission" date="2014-07" db="EMBL/GenBank/DDBJ databases">
        <authorList>
            <person name="Hull J."/>
        </authorList>
    </citation>
    <scope>NUCLEOTIDE SEQUENCE</scope>
</reference>
<dbReference type="AlphaFoldDB" id="A0A0A9WBK5"/>
<feature type="repeat" description="ANK" evidence="3">
    <location>
        <begin position="144"/>
        <end position="176"/>
    </location>
</feature>
<proteinExistence type="predicted"/>
<dbReference type="EMBL" id="GBHO01041366">
    <property type="protein sequence ID" value="JAG02238.1"/>
    <property type="molecule type" value="Transcribed_RNA"/>
</dbReference>
<sequence length="269" mass="29674">METDGPFSSEPSSSQPRGPDVDPPIFPSAIFDYHVQSWDSRESLASISRPYNQDDCHPKERIPIKFSQRYMSDVKKSLRERGLVQAASLNDVAKVNNLLNRGVNPNCSDSLSRTPLHIAACKGYAGIVRMLLERGANPNARDSIGNTALHLAACTNNIDVVLLLLKAGTDACSSDILGRSPLQLAQSKLKILQRAKFPNEEIKKQVSMVIEMVLHFSKASKRSSDVEALDLELLSNFQSRFKLTETRQDIDAQLSDLLDNLGSLTIKPA</sequence>
<evidence type="ECO:0000313" key="9">
    <source>
        <dbReference type="EMBL" id="JAG02239.1"/>
    </source>
</evidence>
<evidence type="ECO:0000313" key="7">
    <source>
        <dbReference type="EMBL" id="JAG02237.1"/>
    </source>
</evidence>
<dbReference type="EMBL" id="GBHO01041369">
    <property type="protein sequence ID" value="JAG02235.1"/>
    <property type="molecule type" value="Transcribed_RNA"/>
</dbReference>
<name>A0A0A9WBK5_LYGHE</name>
<evidence type="ECO:0000313" key="11">
    <source>
        <dbReference type="EMBL" id="JAP99603.1"/>
    </source>
</evidence>
<dbReference type="EMBL" id="GBHO01041365">
    <property type="protein sequence ID" value="JAG02239.1"/>
    <property type="molecule type" value="Transcribed_RNA"/>
</dbReference>
<feature type="region of interest" description="Disordered" evidence="4">
    <location>
        <begin position="1"/>
        <end position="25"/>
    </location>
</feature>
<reference evidence="11" key="3">
    <citation type="journal article" date="2016" name="Gigascience">
        <title>De novo construction of an expanded transcriptome assembly for the western tarnished plant bug, Lygus hesperus.</title>
        <authorList>
            <person name="Tassone E.E."/>
            <person name="Geib S.M."/>
            <person name="Hall B."/>
            <person name="Fabrick J.A."/>
            <person name="Brent C.S."/>
            <person name="Hull J.J."/>
        </authorList>
    </citation>
    <scope>NUCLEOTIDE SEQUENCE</scope>
</reference>
<evidence type="ECO:0000313" key="6">
    <source>
        <dbReference type="EMBL" id="JAG02236.1"/>
    </source>
</evidence>
<keyword evidence="1" id="KW-0677">Repeat</keyword>
<dbReference type="EMBL" id="GDHC01013409">
    <property type="protein sequence ID" value="JAQ05220.1"/>
    <property type="molecule type" value="Transcribed_RNA"/>
</dbReference>
<dbReference type="EMBL" id="GDHC01019025">
    <property type="protein sequence ID" value="JAP99603.1"/>
    <property type="molecule type" value="Transcribed_RNA"/>
</dbReference>
<evidence type="ECO:0000313" key="12">
    <source>
        <dbReference type="EMBL" id="JAQ05220.1"/>
    </source>
</evidence>
<evidence type="ECO:0000313" key="5">
    <source>
        <dbReference type="EMBL" id="JAG02235.1"/>
    </source>
</evidence>
<evidence type="ECO:0000256" key="4">
    <source>
        <dbReference type="SAM" id="MobiDB-lite"/>
    </source>
</evidence>